<evidence type="ECO:0000313" key="4">
    <source>
        <dbReference type="EMBL" id="MFB9052008.1"/>
    </source>
</evidence>
<dbReference type="PROSITE" id="PS51257">
    <property type="entry name" value="PROKAR_LIPOPROTEIN"/>
    <property type="match status" value="1"/>
</dbReference>
<dbReference type="InterPro" id="IPR024930">
    <property type="entry name" value="Skp_dom_sf"/>
</dbReference>
<comment type="similarity">
    <text evidence="1">Belongs to the Skp family.</text>
</comment>
<accession>A0ABV5EXT7</accession>
<reference evidence="4 5" key="1">
    <citation type="submission" date="2024-09" db="EMBL/GenBank/DDBJ databases">
        <authorList>
            <person name="Sun Q."/>
            <person name="Mori K."/>
        </authorList>
    </citation>
    <scope>NUCLEOTIDE SEQUENCE [LARGE SCALE GENOMIC DNA]</scope>
    <source>
        <strain evidence="4 5">CECT 8286</strain>
    </source>
</reference>
<keyword evidence="5" id="KW-1185">Reference proteome</keyword>
<dbReference type="PANTHER" id="PTHR35089">
    <property type="entry name" value="CHAPERONE PROTEIN SKP"/>
    <property type="match status" value="1"/>
</dbReference>
<keyword evidence="3" id="KW-0175">Coiled coil</keyword>
<dbReference type="PANTHER" id="PTHR35089:SF1">
    <property type="entry name" value="CHAPERONE PROTEIN SKP"/>
    <property type="match status" value="1"/>
</dbReference>
<gene>
    <name evidence="4" type="ORF">ACFFVB_02840</name>
</gene>
<dbReference type="Gene3D" id="3.30.910.20">
    <property type="entry name" value="Skp domain"/>
    <property type="match status" value="1"/>
</dbReference>
<comment type="caution">
    <text evidence="4">The sequence shown here is derived from an EMBL/GenBank/DDBJ whole genome shotgun (WGS) entry which is preliminary data.</text>
</comment>
<dbReference type="Proteomes" id="UP001589605">
    <property type="component" value="Unassembled WGS sequence"/>
</dbReference>
<protein>
    <submittedName>
        <fullName evidence="4">OmpH family outer membrane protein</fullName>
    </submittedName>
</protein>
<keyword evidence="2" id="KW-0732">Signal</keyword>
<dbReference type="Pfam" id="PF03938">
    <property type="entry name" value="OmpH"/>
    <property type="match status" value="1"/>
</dbReference>
<name>A0ABV5EXT7_9FLAO</name>
<dbReference type="InterPro" id="IPR005632">
    <property type="entry name" value="Chaperone_Skp"/>
</dbReference>
<organism evidence="4 5">
    <name type="scientific">Formosa undariae</name>
    <dbReference type="NCBI Taxonomy" id="1325436"/>
    <lineage>
        <taxon>Bacteria</taxon>
        <taxon>Pseudomonadati</taxon>
        <taxon>Bacteroidota</taxon>
        <taxon>Flavobacteriia</taxon>
        <taxon>Flavobacteriales</taxon>
        <taxon>Flavobacteriaceae</taxon>
        <taxon>Formosa</taxon>
    </lineage>
</organism>
<dbReference type="SUPFAM" id="SSF111384">
    <property type="entry name" value="OmpH-like"/>
    <property type="match status" value="1"/>
</dbReference>
<feature type="coiled-coil region" evidence="3">
    <location>
        <begin position="60"/>
        <end position="113"/>
    </location>
</feature>
<evidence type="ECO:0000256" key="2">
    <source>
        <dbReference type="ARBA" id="ARBA00022729"/>
    </source>
</evidence>
<dbReference type="SMART" id="SM00935">
    <property type="entry name" value="OmpH"/>
    <property type="match status" value="1"/>
</dbReference>
<sequence>MKKISLLVITLITMASCQQTQKIGFVDNSKLVNEYQEKIDVEAKYKTLIDASNKTTDSLAQSFQAEYQEFQAQANSMAQDKAQERYQQLGQKQQMLQQQIQMAEQQIAAESQKEIDSLISKVRTFVKDYGKSNSYDFILGSNDAGSVMYGKEGDDLTATLVKALNDSYKK</sequence>
<evidence type="ECO:0000313" key="5">
    <source>
        <dbReference type="Proteomes" id="UP001589605"/>
    </source>
</evidence>
<evidence type="ECO:0000256" key="1">
    <source>
        <dbReference type="ARBA" id="ARBA00009091"/>
    </source>
</evidence>
<dbReference type="RefSeq" id="WP_382380958.1">
    <property type="nucleotide sequence ID" value="NZ_JBHMEZ010000001.1"/>
</dbReference>
<evidence type="ECO:0000256" key="3">
    <source>
        <dbReference type="SAM" id="Coils"/>
    </source>
</evidence>
<dbReference type="EMBL" id="JBHMEZ010000001">
    <property type="protein sequence ID" value="MFB9052008.1"/>
    <property type="molecule type" value="Genomic_DNA"/>
</dbReference>
<proteinExistence type="inferred from homology"/>